<dbReference type="KEGG" id="btr:BT_1114"/>
<proteinExistence type="predicted"/>
<evidence type="ECO:0000313" key="2">
    <source>
        <dbReference type="Proteomes" id="UP000001592"/>
    </source>
</evidence>
<dbReference type="EMBL" id="AM260525">
    <property type="protein sequence ID" value="CAK01487.1"/>
    <property type="molecule type" value="Genomic_DNA"/>
</dbReference>
<protein>
    <submittedName>
        <fullName evidence="1">Uncharacterized protein</fullName>
    </submittedName>
</protein>
<keyword evidence="2" id="KW-1185">Reference proteome</keyword>
<evidence type="ECO:0000313" key="1">
    <source>
        <dbReference type="EMBL" id="CAK01487.1"/>
    </source>
</evidence>
<dbReference type="Proteomes" id="UP000001592">
    <property type="component" value="Chromosome"/>
</dbReference>
<accession>A9ITX8</accession>
<dbReference type="AlphaFoldDB" id="A9ITX8"/>
<organism evidence="1 2">
    <name type="scientific">Bartonella tribocorum (strain DSM 28219 / CCUG 45778 / CIP 105476 / IBS 506)</name>
    <dbReference type="NCBI Taxonomy" id="382640"/>
    <lineage>
        <taxon>Bacteria</taxon>
        <taxon>Pseudomonadati</taxon>
        <taxon>Pseudomonadota</taxon>
        <taxon>Alphaproteobacteria</taxon>
        <taxon>Hyphomicrobiales</taxon>
        <taxon>Bartonellaceae</taxon>
        <taxon>Bartonella</taxon>
    </lineage>
</organism>
<dbReference type="HOGENOM" id="CLU_217863_0_0_5"/>
<name>A9ITX8_BART1</name>
<sequence length="38" mass="4219">MSTIYDWSLRASENAYCDGLINWSDGQRPSSGIIVRVG</sequence>
<gene>
    <name evidence="1" type="ordered locus">BT_1114</name>
</gene>
<reference evidence="1 2" key="1">
    <citation type="journal article" date="2007" name="Nat. Genet.">
        <title>Genomic analysis of Bartonella identifies type IV secretion systems as host adaptability factors.</title>
        <authorList>
            <person name="Saenz H.L."/>
            <person name="Engel P."/>
            <person name="Stoeckli M.C."/>
            <person name="Lanz C."/>
            <person name="Raddatz G."/>
            <person name="Vayssier-Taussat M."/>
            <person name="Birtles R."/>
            <person name="Schuster S.C."/>
            <person name="Dehio C."/>
        </authorList>
    </citation>
    <scope>NUCLEOTIDE SEQUENCE [LARGE SCALE GENOMIC DNA]</scope>
    <source>
        <strain evidence="2">DSM 28219 / CCUG 45778 / CIP 105476 / IBS 506</strain>
    </source>
</reference>